<feature type="compositionally biased region" description="Polar residues" evidence="8">
    <location>
        <begin position="678"/>
        <end position="701"/>
    </location>
</feature>
<organism evidence="12 13">
    <name type="scientific">Esox lucius</name>
    <name type="common">Northern pike</name>
    <dbReference type="NCBI Taxonomy" id="8010"/>
    <lineage>
        <taxon>Eukaryota</taxon>
        <taxon>Metazoa</taxon>
        <taxon>Chordata</taxon>
        <taxon>Craniata</taxon>
        <taxon>Vertebrata</taxon>
        <taxon>Euteleostomi</taxon>
        <taxon>Actinopterygii</taxon>
        <taxon>Neopterygii</taxon>
        <taxon>Teleostei</taxon>
        <taxon>Protacanthopterygii</taxon>
        <taxon>Esociformes</taxon>
        <taxon>Esocidae</taxon>
        <taxon>Esox</taxon>
    </lineage>
</organism>
<feature type="transmembrane region" description="Helical" evidence="9">
    <location>
        <begin position="330"/>
        <end position="354"/>
    </location>
</feature>
<feature type="compositionally biased region" description="Polar residues" evidence="8">
    <location>
        <begin position="564"/>
        <end position="587"/>
    </location>
</feature>
<dbReference type="InterPro" id="IPR049175">
    <property type="entry name" value="FAM171_C"/>
</dbReference>
<evidence type="ECO:0008006" key="14">
    <source>
        <dbReference type="Google" id="ProtNLM"/>
    </source>
</evidence>
<reference evidence="12" key="4">
    <citation type="submission" date="2025-09" db="UniProtKB">
        <authorList>
            <consortium name="Ensembl"/>
        </authorList>
    </citation>
    <scope>IDENTIFICATION</scope>
</reference>
<evidence type="ECO:0000256" key="7">
    <source>
        <dbReference type="ARBA" id="ARBA00023180"/>
    </source>
</evidence>
<dbReference type="Proteomes" id="UP000265140">
    <property type="component" value="Chromosome 20"/>
</dbReference>
<dbReference type="KEGG" id="els:105021914"/>
<keyword evidence="5 9" id="KW-1133">Transmembrane helix</keyword>
<dbReference type="InParanoid" id="A0A3P8YNS1"/>
<evidence type="ECO:0000313" key="12">
    <source>
        <dbReference type="Ensembl" id="ENSELUP00000018259.2"/>
    </source>
</evidence>
<evidence type="ECO:0000256" key="3">
    <source>
        <dbReference type="ARBA" id="ARBA00022692"/>
    </source>
</evidence>
<dbReference type="OrthoDB" id="8950207at2759"/>
<reference evidence="12" key="2">
    <citation type="submission" date="2020-02" db="EMBL/GenBank/DDBJ databases">
        <title>Esox lucius (northern pike) genome, fEsoLuc1, primary haplotype.</title>
        <authorList>
            <person name="Myers G."/>
            <person name="Karagic N."/>
            <person name="Meyer A."/>
            <person name="Pippel M."/>
            <person name="Reichard M."/>
            <person name="Winkler S."/>
            <person name="Tracey A."/>
            <person name="Sims Y."/>
            <person name="Howe K."/>
            <person name="Rhie A."/>
            <person name="Formenti G."/>
            <person name="Durbin R."/>
            <person name="Fedrigo O."/>
            <person name="Jarvis E.D."/>
        </authorList>
    </citation>
    <scope>NUCLEOTIDE SEQUENCE [LARGE SCALE GENOMIC DNA]</scope>
</reference>
<feature type="region of interest" description="Disordered" evidence="8">
    <location>
        <begin position="530"/>
        <end position="606"/>
    </location>
</feature>
<keyword evidence="3 9" id="KW-0812">Transmembrane</keyword>
<evidence type="ECO:0000256" key="9">
    <source>
        <dbReference type="SAM" id="Phobius"/>
    </source>
</evidence>
<dbReference type="InterPro" id="IPR048530">
    <property type="entry name" value="FAM171_N"/>
</dbReference>
<sequence>MSVLGAYLLLVLCYKDGRRGTAGVTADGHLIAEGSADQHVGQQVQHQNQPASVSWTGPVFALKVQVSDMLSRQSLSLARVEVYVNYTRTNSALTTEDGVVMLSVPYQPGMPAAIVAGRDRYLPASLLWKTTKMPIFTAVAVSLLSSNLGNICWFEDSVLITGKTTDALPQPRIHFPRSLLNLTDSNLSSVSAHLTMPQLSGGTDCYSCPTGLLLSNSGYSSVELKPVASVHAQLLSNGGEVPVTGPIDITLPLGENPGLRTSQAVPAWSFDRNTGVWMNRGTGTVKMEEGKLFWAFIAPHLGYWIAAPLPSNGGYVQHTNLLEFISNHSAYIVAILGGTLSFIVGVFVVILCCLSEKKATRIHSIKTAVLQNDKTTSTHDNQLCAMSSQGLAQSNHVSSPPLTSRREEQLNVSASSKHSADFNICVEDEDAYGPDLSRTLPQTHLFDRSDVLWPRDIAEQLRLPLCLNESLFLQDRLLQSQNQTVAILHAPGLWSSPDQPSPVCRPATLPRTDSAHNPVQRLLVGLENLSQTLPRDPLPSQGLMQGHDMEGKPGGPEGGPSTIELGNQGRNYTSLPESVSVPKSLNESRVRGGHRPRGGRPFSSELLDTDWNSEHALSEPRRAKPSSLTPRAWFVSLEGKPAAEICRNSSSVTDSKRRCKAEGESRDTSLDSGVDMNEPNNQPSGVTRQTTLVRSNTFVKRTTSHVEPLLVPADADQREQLHGRSTPHGDLPGDSSG</sequence>
<dbReference type="AlphaFoldDB" id="A0A3P8YNS1"/>
<dbReference type="InterPro" id="IPR018890">
    <property type="entry name" value="FAM171"/>
</dbReference>
<comment type="subcellular location">
    <subcellularLocation>
        <location evidence="1">Membrane</location>
        <topology evidence="1">Single-pass type I membrane protein</topology>
    </subcellularLocation>
</comment>
<proteinExistence type="inferred from homology"/>
<dbReference type="Pfam" id="PF20771">
    <property type="entry name" value="FAM171A1-2-B_C"/>
    <property type="match status" value="1"/>
</dbReference>
<dbReference type="GeneID" id="105021914"/>
<keyword evidence="13" id="KW-1185">Reference proteome</keyword>
<reference evidence="13" key="1">
    <citation type="journal article" date="2014" name="PLoS ONE">
        <title>The genome and linkage map of the northern pike (Esox lucius): conserved synteny revealed between the salmonid sister group and the Neoteleostei.</title>
        <authorList>
            <person name="Rondeau E.B."/>
            <person name="Minkley D.R."/>
            <person name="Leong J.S."/>
            <person name="Messmer A.M."/>
            <person name="Jantzen J.R."/>
            <person name="von Schalburg K.R."/>
            <person name="Lemon C."/>
            <person name="Bird N.H."/>
            <person name="Koop B.F."/>
        </authorList>
    </citation>
    <scope>NUCLEOTIDE SEQUENCE</scope>
</reference>
<keyword evidence="6 9" id="KW-0472">Membrane</keyword>
<dbReference type="RefSeq" id="XP_010888232.2">
    <property type="nucleotide sequence ID" value="XM_010889930.4"/>
</dbReference>
<feature type="transmembrane region" description="Helical" evidence="9">
    <location>
        <begin position="292"/>
        <end position="310"/>
    </location>
</feature>
<evidence type="ECO:0000256" key="4">
    <source>
        <dbReference type="ARBA" id="ARBA00022729"/>
    </source>
</evidence>
<dbReference type="GeneTree" id="ENSGT00950000183184"/>
<evidence type="ECO:0000256" key="8">
    <source>
        <dbReference type="SAM" id="MobiDB-lite"/>
    </source>
</evidence>
<feature type="domain" description="FAM171 C-terminal" evidence="11">
    <location>
        <begin position="630"/>
        <end position="685"/>
    </location>
</feature>
<name>A0A3P8YNS1_ESOLU</name>
<dbReference type="PANTHER" id="PTHR31626">
    <property type="entry name" value="SUSHI DOMAIN-CONTAINING PROTEIN"/>
    <property type="match status" value="1"/>
</dbReference>
<keyword evidence="7" id="KW-0325">Glycoprotein</keyword>
<evidence type="ECO:0000256" key="1">
    <source>
        <dbReference type="ARBA" id="ARBA00004479"/>
    </source>
</evidence>
<dbReference type="Bgee" id="ENSELUG00000001317">
    <property type="expression patterns" value="Expressed in camera-type eye and 2 other cell types or tissues"/>
</dbReference>
<dbReference type="Pfam" id="PF10577">
    <property type="entry name" value="FAM171A1-2-B_N"/>
    <property type="match status" value="1"/>
</dbReference>
<dbReference type="OMA" id="INQGNIW"/>
<feature type="region of interest" description="Disordered" evidence="8">
    <location>
        <begin position="648"/>
        <end position="737"/>
    </location>
</feature>
<dbReference type="Ensembl" id="ENSELUT00000040509.3">
    <property type="protein sequence ID" value="ENSELUP00000018259.2"/>
    <property type="gene ID" value="ENSELUG00000001317.3"/>
</dbReference>
<feature type="domain" description="FAM171 N-terminal" evidence="10">
    <location>
        <begin position="61"/>
        <end position="307"/>
    </location>
</feature>
<dbReference type="PANTHER" id="PTHR31626:SF2">
    <property type="entry name" value="PROTEIN FAM171B"/>
    <property type="match status" value="1"/>
</dbReference>
<feature type="compositionally biased region" description="Basic and acidic residues" evidence="8">
    <location>
        <begin position="654"/>
        <end position="669"/>
    </location>
</feature>
<protein>
    <recommendedName>
        <fullName evidence="14">Protein FAM171B</fullName>
    </recommendedName>
</protein>
<reference evidence="12" key="3">
    <citation type="submission" date="2025-08" db="UniProtKB">
        <authorList>
            <consortium name="Ensembl"/>
        </authorList>
    </citation>
    <scope>IDENTIFICATION</scope>
</reference>
<evidence type="ECO:0000259" key="10">
    <source>
        <dbReference type="Pfam" id="PF10577"/>
    </source>
</evidence>
<accession>A0A3P8YNS1</accession>
<evidence type="ECO:0000259" key="11">
    <source>
        <dbReference type="Pfam" id="PF20771"/>
    </source>
</evidence>
<evidence type="ECO:0000256" key="5">
    <source>
        <dbReference type="ARBA" id="ARBA00022989"/>
    </source>
</evidence>
<comment type="similarity">
    <text evidence="2">Belongs to the FAM171 family.</text>
</comment>
<evidence type="ECO:0000256" key="2">
    <source>
        <dbReference type="ARBA" id="ARBA00006818"/>
    </source>
</evidence>
<keyword evidence="4" id="KW-0732">Signal</keyword>
<evidence type="ECO:0000256" key="6">
    <source>
        <dbReference type="ARBA" id="ARBA00023136"/>
    </source>
</evidence>
<dbReference type="GO" id="GO:0016020">
    <property type="term" value="C:membrane"/>
    <property type="evidence" value="ECO:0007669"/>
    <property type="project" value="UniProtKB-SubCell"/>
</dbReference>
<evidence type="ECO:0000313" key="13">
    <source>
        <dbReference type="Proteomes" id="UP000265140"/>
    </source>
</evidence>